<organism evidence="8 9">
    <name type="scientific">Desulfitobacterium hafniense DP7</name>
    <dbReference type="NCBI Taxonomy" id="537010"/>
    <lineage>
        <taxon>Bacteria</taxon>
        <taxon>Bacillati</taxon>
        <taxon>Bacillota</taxon>
        <taxon>Clostridia</taxon>
        <taxon>Eubacteriales</taxon>
        <taxon>Desulfitobacteriaceae</taxon>
        <taxon>Desulfitobacterium</taxon>
    </lineage>
</organism>
<dbReference type="InterPro" id="IPR028082">
    <property type="entry name" value="Peripla_BP_I"/>
</dbReference>
<keyword evidence="3" id="KW-1003">Cell membrane</keyword>
<dbReference type="HOGENOM" id="CLU_038813_0_2_9"/>
<evidence type="ECO:0000256" key="3">
    <source>
        <dbReference type="ARBA" id="ARBA00022475"/>
    </source>
</evidence>
<dbReference type="CDD" id="cd06354">
    <property type="entry name" value="PBP1_PrnA-like"/>
    <property type="match status" value="1"/>
</dbReference>
<dbReference type="EMBL" id="AFZX01000093">
    <property type="protein sequence ID" value="EHL05721.1"/>
    <property type="molecule type" value="Genomic_DNA"/>
</dbReference>
<reference evidence="8 9" key="1">
    <citation type="submission" date="2011-08" db="EMBL/GenBank/DDBJ databases">
        <authorList>
            <person name="Weinstock G."/>
            <person name="Sodergren E."/>
            <person name="Clifton S."/>
            <person name="Fulton L."/>
            <person name="Fulton B."/>
            <person name="Courtney L."/>
            <person name="Fronick C."/>
            <person name="Harrison M."/>
            <person name="Strong C."/>
            <person name="Farmer C."/>
            <person name="Delahaunty K."/>
            <person name="Markovic C."/>
            <person name="Hall O."/>
            <person name="Minx P."/>
            <person name="Tomlinson C."/>
            <person name="Mitreva M."/>
            <person name="Hou S."/>
            <person name="Chen J."/>
            <person name="Wollam A."/>
            <person name="Pepin K.H."/>
            <person name="Johnson M."/>
            <person name="Bhonagiri V."/>
            <person name="Zhang X."/>
            <person name="Suruliraj S."/>
            <person name="Warren W."/>
            <person name="Chinwalla A."/>
            <person name="Mardis E.R."/>
            <person name="Wilson R.K."/>
        </authorList>
    </citation>
    <scope>NUCLEOTIDE SEQUENCE [LARGE SCALE GENOMIC DNA]</scope>
    <source>
        <strain evidence="8 9">DP7</strain>
    </source>
</reference>
<name>G9XRN9_DESHA</name>
<dbReference type="SUPFAM" id="SSF53822">
    <property type="entry name" value="Periplasmic binding protein-like I"/>
    <property type="match status" value="1"/>
</dbReference>
<evidence type="ECO:0000256" key="6">
    <source>
        <dbReference type="ARBA" id="ARBA00023288"/>
    </source>
</evidence>
<dbReference type="Pfam" id="PF02608">
    <property type="entry name" value="Bmp"/>
    <property type="match status" value="1"/>
</dbReference>
<dbReference type="PATRIC" id="fig|537010.4.peg.3404"/>
<protein>
    <submittedName>
        <fullName evidence="8">Basic membrane protein</fullName>
    </submittedName>
</protein>
<keyword evidence="4" id="KW-0732">Signal</keyword>
<dbReference type="InterPro" id="IPR003760">
    <property type="entry name" value="PnrA-like"/>
</dbReference>
<evidence type="ECO:0000256" key="1">
    <source>
        <dbReference type="ARBA" id="ARBA00004193"/>
    </source>
</evidence>
<dbReference type="PANTHER" id="PTHR34296">
    <property type="entry name" value="TRANSCRIPTIONAL ACTIVATOR PROTEIN MED"/>
    <property type="match status" value="1"/>
</dbReference>
<comment type="subcellular location">
    <subcellularLocation>
        <location evidence="1">Cell membrane</location>
        <topology evidence="1">Lipid-anchor</topology>
    </subcellularLocation>
</comment>
<keyword evidence="5" id="KW-0472">Membrane</keyword>
<sequence length="419" mass="44580">MIKYIWDTKYIRNSQKKKEQKGEEKMKKITSVLLALLMVALLATGCGSSAPAAKDGGNSGTPSTSGQGFEIALITDKGNIDDKSFNQGSWEGVVEFAEANNVTHKYYKPEEATDAGYLAAIDLAVTGGAKVIVTPGFLFEVPIFEAQTIYPDVKFILLDGAPHTADYATFETKDNVASIMYAEEESGYLAGYAAVMDGMTKLGFMGGMAVPAVQAFGYGYLQGAEKAAVELGLADGAISAIYHYTGDFAETDTNKATAKTIYQGGTEVIFACGGSVGKSVMSAAAEAGKKVIGVDVDQRYDSETVITSATKGLRASVVQVLESIYKTNSWSTFAGQTTYFTAANEGIGLPTTVIGDAKAKAFDRFEKFTMEQYEGAFKSLVDGTVDPIRTIDVEDANGYATADELVSGLKLSKVKVEVR</sequence>
<dbReference type="InterPro" id="IPR050957">
    <property type="entry name" value="BMP_lipoprotein"/>
</dbReference>
<evidence type="ECO:0000256" key="2">
    <source>
        <dbReference type="ARBA" id="ARBA00008610"/>
    </source>
</evidence>
<dbReference type="GO" id="GO:0005886">
    <property type="term" value="C:plasma membrane"/>
    <property type="evidence" value="ECO:0007669"/>
    <property type="project" value="UniProtKB-SubCell"/>
</dbReference>
<comment type="caution">
    <text evidence="8">The sequence shown here is derived from an EMBL/GenBank/DDBJ whole genome shotgun (WGS) entry which is preliminary data.</text>
</comment>
<dbReference type="Proteomes" id="UP000004416">
    <property type="component" value="Unassembled WGS sequence"/>
</dbReference>
<gene>
    <name evidence="8" type="ORF">HMPREF0322_03637</name>
</gene>
<evidence type="ECO:0000256" key="5">
    <source>
        <dbReference type="ARBA" id="ARBA00023136"/>
    </source>
</evidence>
<comment type="similarity">
    <text evidence="2">Belongs to the BMP lipoprotein family.</text>
</comment>
<evidence type="ECO:0000259" key="7">
    <source>
        <dbReference type="Pfam" id="PF02608"/>
    </source>
</evidence>
<evidence type="ECO:0000256" key="4">
    <source>
        <dbReference type="ARBA" id="ARBA00022729"/>
    </source>
</evidence>
<evidence type="ECO:0000313" key="9">
    <source>
        <dbReference type="Proteomes" id="UP000004416"/>
    </source>
</evidence>
<feature type="domain" description="ABC transporter substrate-binding protein PnrA-like" evidence="7">
    <location>
        <begin position="73"/>
        <end position="358"/>
    </location>
</feature>
<dbReference type="AlphaFoldDB" id="G9XRN9"/>
<accession>G9XRN9</accession>
<dbReference type="PANTHER" id="PTHR34296:SF2">
    <property type="entry name" value="ABC TRANSPORTER GUANOSINE-BINDING PROTEIN NUPN"/>
    <property type="match status" value="1"/>
</dbReference>
<keyword evidence="6" id="KW-0449">Lipoprotein</keyword>
<evidence type="ECO:0000313" key="8">
    <source>
        <dbReference type="EMBL" id="EHL05721.1"/>
    </source>
</evidence>
<proteinExistence type="inferred from homology"/>
<dbReference type="Gene3D" id="3.40.50.2300">
    <property type="match status" value="2"/>
</dbReference>